<accession>L5KMH3</accession>
<dbReference type="AlphaFoldDB" id="L5KMH3"/>
<comment type="subcellular location">
    <subcellularLocation>
        <location evidence="1">Membrane</location>
        <topology evidence="1">Multi-pass membrane protein</topology>
    </subcellularLocation>
</comment>
<dbReference type="PANTHER" id="PTHR23291:SF47">
    <property type="entry name" value="TRANSMEMBRANE BAX INHIBITOR MOTIF CONTAINING 7"/>
    <property type="match status" value="1"/>
</dbReference>
<keyword evidence="4 5" id="KW-0472">Membrane</keyword>
<keyword evidence="8" id="KW-1185">Reference proteome</keyword>
<evidence type="ECO:0000256" key="2">
    <source>
        <dbReference type="ARBA" id="ARBA00022692"/>
    </source>
</evidence>
<evidence type="ECO:0000313" key="8">
    <source>
        <dbReference type="Proteomes" id="UP000010552"/>
    </source>
</evidence>
<gene>
    <name evidence="7" type="ORF">PAL_GLEAN10021725</name>
</gene>
<comment type="caution">
    <text evidence="5">Lacks conserved residue(s) required for the propagation of feature annotation.</text>
</comment>
<feature type="transmembrane region" description="Helical" evidence="5">
    <location>
        <begin position="175"/>
        <end position="197"/>
    </location>
</feature>
<proteinExistence type="inferred from homology"/>
<dbReference type="InterPro" id="IPR006214">
    <property type="entry name" value="Bax_inhibitor_1-related"/>
</dbReference>
<dbReference type="EMBL" id="KB030660">
    <property type="protein sequence ID" value="ELK12497.1"/>
    <property type="molecule type" value="Genomic_DNA"/>
</dbReference>
<feature type="transmembrane region" description="Helical" evidence="5">
    <location>
        <begin position="91"/>
        <end position="115"/>
    </location>
</feature>
<dbReference type="Pfam" id="PF01027">
    <property type="entry name" value="Bax1-I"/>
    <property type="match status" value="1"/>
</dbReference>
<evidence type="ECO:0000256" key="4">
    <source>
        <dbReference type="ARBA" id="ARBA00023136"/>
    </source>
</evidence>
<protein>
    <submittedName>
        <fullName evidence="7">Fas apoptotic inhibitory molecule 2</fullName>
    </submittedName>
</protein>
<name>L5KMH3_PTEAL</name>
<feature type="region of interest" description="Disordered" evidence="6">
    <location>
        <begin position="30"/>
        <end position="57"/>
    </location>
</feature>
<dbReference type="eggNOG" id="KOG2322">
    <property type="taxonomic scope" value="Eukaryota"/>
</dbReference>
<comment type="similarity">
    <text evidence="5">Belongs to the BI1 family.</text>
</comment>
<dbReference type="FunCoup" id="L5KMH3">
    <property type="interactions" value="63"/>
</dbReference>
<dbReference type="InParanoid" id="L5KMH3"/>
<dbReference type="PANTHER" id="PTHR23291">
    <property type="entry name" value="BAX INHIBITOR-RELATED"/>
    <property type="match status" value="1"/>
</dbReference>
<sequence>MDLGVSEPIDLSAGDHQHLILKAADDNVQTKSKRSYNTSPSFGQQQTHGEPHSKASKQEDTFVVQISDETTPNDSSTLVSPFSEASVRRAFIVKVFLLLSAQLVVTGAIISLFLFCCQSIEGPFLAGVGTLLIDQWLHLMYAGLGTVVFSLYLVMDVQLMVGGRHHHSDMDPEEYVFAALNIYLDIVEIFFFILQLIGLVR</sequence>
<feature type="compositionally biased region" description="Polar residues" evidence="6">
    <location>
        <begin position="30"/>
        <end position="48"/>
    </location>
</feature>
<evidence type="ECO:0000256" key="3">
    <source>
        <dbReference type="ARBA" id="ARBA00022989"/>
    </source>
</evidence>
<evidence type="ECO:0000313" key="7">
    <source>
        <dbReference type="EMBL" id="ELK12497.1"/>
    </source>
</evidence>
<evidence type="ECO:0000256" key="1">
    <source>
        <dbReference type="ARBA" id="ARBA00004141"/>
    </source>
</evidence>
<feature type="transmembrane region" description="Helical" evidence="5">
    <location>
        <begin position="135"/>
        <end position="154"/>
    </location>
</feature>
<dbReference type="Proteomes" id="UP000010552">
    <property type="component" value="Unassembled WGS sequence"/>
</dbReference>
<organism evidence="7 8">
    <name type="scientific">Pteropus alecto</name>
    <name type="common">Black flying fox</name>
    <dbReference type="NCBI Taxonomy" id="9402"/>
    <lineage>
        <taxon>Eukaryota</taxon>
        <taxon>Metazoa</taxon>
        <taxon>Chordata</taxon>
        <taxon>Craniata</taxon>
        <taxon>Vertebrata</taxon>
        <taxon>Euteleostomi</taxon>
        <taxon>Mammalia</taxon>
        <taxon>Eutheria</taxon>
        <taxon>Laurasiatheria</taxon>
        <taxon>Chiroptera</taxon>
        <taxon>Yinpterochiroptera</taxon>
        <taxon>Pteropodoidea</taxon>
        <taxon>Pteropodidae</taxon>
        <taxon>Pteropodinae</taxon>
        <taxon>Pteropus</taxon>
    </lineage>
</organism>
<keyword evidence="2 5" id="KW-0812">Transmembrane</keyword>
<evidence type="ECO:0000256" key="5">
    <source>
        <dbReference type="RuleBase" id="RU004379"/>
    </source>
</evidence>
<dbReference type="GO" id="GO:0016020">
    <property type="term" value="C:membrane"/>
    <property type="evidence" value="ECO:0007669"/>
    <property type="project" value="UniProtKB-SubCell"/>
</dbReference>
<keyword evidence="3 5" id="KW-1133">Transmembrane helix</keyword>
<evidence type="ECO:0000256" key="6">
    <source>
        <dbReference type="SAM" id="MobiDB-lite"/>
    </source>
</evidence>
<reference evidence="8" key="1">
    <citation type="journal article" date="2013" name="Science">
        <title>Comparative analysis of bat genomes provides insight into the evolution of flight and immunity.</title>
        <authorList>
            <person name="Zhang G."/>
            <person name="Cowled C."/>
            <person name="Shi Z."/>
            <person name="Huang Z."/>
            <person name="Bishop-Lilly K.A."/>
            <person name="Fang X."/>
            <person name="Wynne J.W."/>
            <person name="Xiong Z."/>
            <person name="Baker M.L."/>
            <person name="Zhao W."/>
            <person name="Tachedjian M."/>
            <person name="Zhu Y."/>
            <person name="Zhou P."/>
            <person name="Jiang X."/>
            <person name="Ng J."/>
            <person name="Yang L."/>
            <person name="Wu L."/>
            <person name="Xiao J."/>
            <person name="Feng Y."/>
            <person name="Chen Y."/>
            <person name="Sun X."/>
            <person name="Zhang Y."/>
            <person name="Marsh G.A."/>
            <person name="Crameri G."/>
            <person name="Broder C.C."/>
            <person name="Frey K.G."/>
            <person name="Wang L.F."/>
            <person name="Wang J."/>
        </authorList>
    </citation>
    <scope>NUCLEOTIDE SEQUENCE [LARGE SCALE GENOMIC DNA]</scope>
</reference>
<dbReference type="STRING" id="9402.L5KMH3"/>